<comment type="caution">
    <text evidence="2">The sequence shown here is derived from an EMBL/GenBank/DDBJ whole genome shotgun (WGS) entry which is preliminary data.</text>
</comment>
<feature type="domain" description="DUF6894" evidence="1">
    <location>
        <begin position="3"/>
        <end position="70"/>
    </location>
</feature>
<dbReference type="InterPro" id="IPR054189">
    <property type="entry name" value="DUF6894"/>
</dbReference>
<organism evidence="2 3">
    <name type="scientific">Methylobacterium hispanicum</name>
    <dbReference type="NCBI Taxonomy" id="270350"/>
    <lineage>
        <taxon>Bacteria</taxon>
        <taxon>Pseudomonadati</taxon>
        <taxon>Pseudomonadota</taxon>
        <taxon>Alphaproteobacteria</taxon>
        <taxon>Hyphomicrobiales</taxon>
        <taxon>Methylobacteriaceae</taxon>
        <taxon>Methylobacterium</taxon>
    </lineage>
</organism>
<keyword evidence="3" id="KW-1185">Reference proteome</keyword>
<dbReference type="Proteomes" id="UP001055247">
    <property type="component" value="Unassembled WGS sequence"/>
</dbReference>
<proteinExistence type="predicted"/>
<dbReference type="RefSeq" id="WP_066926200.1">
    <property type="nucleotide sequence ID" value="NZ_BPQO01000006.1"/>
</dbReference>
<dbReference type="AlphaFoldDB" id="A0AAV4ZJY3"/>
<accession>A0AAV4ZJY3</accession>
<reference evidence="2" key="2">
    <citation type="submission" date="2021-08" db="EMBL/GenBank/DDBJ databases">
        <authorList>
            <person name="Tani A."/>
            <person name="Ola A."/>
            <person name="Ogura Y."/>
            <person name="Katsura K."/>
            <person name="Hayashi T."/>
        </authorList>
    </citation>
    <scope>NUCLEOTIDE SEQUENCE</scope>
    <source>
        <strain evidence="2">DSM 16372</strain>
    </source>
</reference>
<sequence>MPRYHFNVYDGVTLLDKKGVELPDTKFARREAVRYAGVLLEEGARLESLGPEWRMEVTDTTGLILFRLDFFVTPSPVMKPLDIP</sequence>
<dbReference type="Pfam" id="PF21834">
    <property type="entry name" value="DUF6894"/>
    <property type="match status" value="1"/>
</dbReference>
<protein>
    <recommendedName>
        <fullName evidence="1">DUF6894 domain-containing protein</fullName>
    </recommendedName>
</protein>
<evidence type="ECO:0000313" key="3">
    <source>
        <dbReference type="Proteomes" id="UP001055247"/>
    </source>
</evidence>
<evidence type="ECO:0000259" key="1">
    <source>
        <dbReference type="Pfam" id="PF21834"/>
    </source>
</evidence>
<gene>
    <name evidence="2" type="ORF">BHAOGJBA_1664</name>
</gene>
<dbReference type="EMBL" id="BPQO01000006">
    <property type="protein sequence ID" value="GJD88151.1"/>
    <property type="molecule type" value="Genomic_DNA"/>
</dbReference>
<reference evidence="2" key="1">
    <citation type="journal article" date="2016" name="Front. Microbiol.">
        <title>Genome Sequence of the Piezophilic, Mesophilic Sulfate-Reducing Bacterium Desulfovibrio indicus J2T.</title>
        <authorList>
            <person name="Cao J."/>
            <person name="Maignien L."/>
            <person name="Shao Z."/>
            <person name="Alain K."/>
            <person name="Jebbar M."/>
        </authorList>
    </citation>
    <scope>NUCLEOTIDE SEQUENCE</scope>
    <source>
        <strain evidence="2">DSM 16372</strain>
    </source>
</reference>
<evidence type="ECO:0000313" key="2">
    <source>
        <dbReference type="EMBL" id="GJD88151.1"/>
    </source>
</evidence>
<name>A0AAV4ZJY3_9HYPH</name>